<reference evidence="2 3" key="1">
    <citation type="journal article" date="2023" name="Genes (Basel)">
        <title>Chromosome-Level Genome Assembly and Circadian Gene Repertoire of the Patagonia Blennie Eleginops maclovinus-The Closest Ancestral Proxy of Antarctic Cryonotothenioids.</title>
        <authorList>
            <person name="Cheng C.C."/>
            <person name="Rivera-Colon A.G."/>
            <person name="Minhas B.F."/>
            <person name="Wilson L."/>
            <person name="Rayamajhi N."/>
            <person name="Vargas-Chacoff L."/>
            <person name="Catchen J.M."/>
        </authorList>
    </citation>
    <scope>NUCLEOTIDE SEQUENCE [LARGE SCALE GENOMIC DNA]</scope>
    <source>
        <strain evidence="2">JMC-PN-2008</strain>
    </source>
</reference>
<evidence type="ECO:0000313" key="3">
    <source>
        <dbReference type="Proteomes" id="UP001346869"/>
    </source>
</evidence>
<gene>
    <name evidence="2" type="ORF">PBY51_021368</name>
</gene>
<reference evidence="2 3" key="2">
    <citation type="journal article" date="2023" name="Mol. Biol. Evol.">
        <title>Genomics of Secondarily Temperate Adaptation in the Only Non-Antarctic Icefish.</title>
        <authorList>
            <person name="Rivera-Colon A.G."/>
            <person name="Rayamajhi N."/>
            <person name="Minhas B.F."/>
            <person name="Madrigal G."/>
            <person name="Bilyk K.T."/>
            <person name="Yoon V."/>
            <person name="Hune M."/>
            <person name="Gregory S."/>
            <person name="Cheng C.H.C."/>
            <person name="Catchen J.M."/>
        </authorList>
    </citation>
    <scope>NUCLEOTIDE SEQUENCE [LARGE SCALE GENOMIC DNA]</scope>
    <source>
        <strain evidence="2">JMC-PN-2008</strain>
    </source>
</reference>
<organism evidence="2 3">
    <name type="scientific">Eleginops maclovinus</name>
    <name type="common">Patagonian blennie</name>
    <name type="synonym">Eleginus maclovinus</name>
    <dbReference type="NCBI Taxonomy" id="56733"/>
    <lineage>
        <taxon>Eukaryota</taxon>
        <taxon>Metazoa</taxon>
        <taxon>Chordata</taxon>
        <taxon>Craniata</taxon>
        <taxon>Vertebrata</taxon>
        <taxon>Euteleostomi</taxon>
        <taxon>Actinopterygii</taxon>
        <taxon>Neopterygii</taxon>
        <taxon>Teleostei</taxon>
        <taxon>Neoteleostei</taxon>
        <taxon>Acanthomorphata</taxon>
        <taxon>Eupercaria</taxon>
        <taxon>Perciformes</taxon>
        <taxon>Notothenioidei</taxon>
        <taxon>Eleginopidae</taxon>
        <taxon>Eleginops</taxon>
    </lineage>
</organism>
<sequence>MMNTPNQKNRNAFTVVNAKTCNKIGKSNISLQTVRHNDSSGGSPLMLHVAFEPIVVSLVTSVPCEGDGAACAWRDKGGRPTGVRQQQQRAENHCFYSH</sequence>
<dbReference type="AlphaFoldDB" id="A0AAN7X8Y7"/>
<name>A0AAN7X8Y7_ELEMC</name>
<protein>
    <submittedName>
        <fullName evidence="2">Uncharacterized protein</fullName>
    </submittedName>
</protein>
<proteinExistence type="predicted"/>
<dbReference type="Proteomes" id="UP001346869">
    <property type="component" value="Unassembled WGS sequence"/>
</dbReference>
<feature type="region of interest" description="Disordered" evidence="1">
    <location>
        <begin position="75"/>
        <end position="98"/>
    </location>
</feature>
<comment type="caution">
    <text evidence="2">The sequence shown here is derived from an EMBL/GenBank/DDBJ whole genome shotgun (WGS) entry which is preliminary data.</text>
</comment>
<evidence type="ECO:0000313" key="2">
    <source>
        <dbReference type="EMBL" id="KAK5859846.1"/>
    </source>
</evidence>
<dbReference type="EMBL" id="JAUZQC010000014">
    <property type="protein sequence ID" value="KAK5859846.1"/>
    <property type="molecule type" value="Genomic_DNA"/>
</dbReference>
<evidence type="ECO:0000256" key="1">
    <source>
        <dbReference type="SAM" id="MobiDB-lite"/>
    </source>
</evidence>
<accession>A0AAN7X8Y7</accession>
<keyword evidence="3" id="KW-1185">Reference proteome</keyword>